<gene>
    <name evidence="2" type="ORF">CEXT_345861</name>
</gene>
<keyword evidence="3" id="KW-1185">Reference proteome</keyword>
<sequence>MPYPRLQGKNDNFLAQDHLRKTYDGILSRLRISHTFRCIISPRTQIAQKLFTTIKLLIRSTLKIPPFQRIPFRKILVPPPCTENVLLAHRQKSHIKFREEGHQLMLRFKRLAVIPVFRRNLAVLPNQTNGAQEITQVHHVKSREKKKKKTSTARTRLSCSGRKKSSPALQPRSRLKRGRVQ</sequence>
<dbReference type="Proteomes" id="UP001054945">
    <property type="component" value="Unassembled WGS sequence"/>
</dbReference>
<reference evidence="2 3" key="1">
    <citation type="submission" date="2021-06" db="EMBL/GenBank/DDBJ databases">
        <title>Caerostris extrusa draft genome.</title>
        <authorList>
            <person name="Kono N."/>
            <person name="Arakawa K."/>
        </authorList>
    </citation>
    <scope>NUCLEOTIDE SEQUENCE [LARGE SCALE GENOMIC DNA]</scope>
</reference>
<name>A0AAV4TFC3_CAEEX</name>
<comment type="caution">
    <text evidence="2">The sequence shown here is derived from an EMBL/GenBank/DDBJ whole genome shotgun (WGS) entry which is preliminary data.</text>
</comment>
<feature type="region of interest" description="Disordered" evidence="1">
    <location>
        <begin position="135"/>
        <end position="181"/>
    </location>
</feature>
<accession>A0AAV4TFC3</accession>
<feature type="compositionally biased region" description="Basic residues" evidence="1">
    <location>
        <begin position="138"/>
        <end position="151"/>
    </location>
</feature>
<evidence type="ECO:0000256" key="1">
    <source>
        <dbReference type="SAM" id="MobiDB-lite"/>
    </source>
</evidence>
<dbReference type="EMBL" id="BPLR01010982">
    <property type="protein sequence ID" value="GIY43475.1"/>
    <property type="molecule type" value="Genomic_DNA"/>
</dbReference>
<evidence type="ECO:0000313" key="3">
    <source>
        <dbReference type="Proteomes" id="UP001054945"/>
    </source>
</evidence>
<dbReference type="AlphaFoldDB" id="A0AAV4TFC3"/>
<proteinExistence type="predicted"/>
<protein>
    <recommendedName>
        <fullName evidence="4">Ribosomal protein S10</fullName>
    </recommendedName>
</protein>
<evidence type="ECO:0008006" key="4">
    <source>
        <dbReference type="Google" id="ProtNLM"/>
    </source>
</evidence>
<evidence type="ECO:0000313" key="2">
    <source>
        <dbReference type="EMBL" id="GIY43475.1"/>
    </source>
</evidence>
<organism evidence="2 3">
    <name type="scientific">Caerostris extrusa</name>
    <name type="common">Bark spider</name>
    <name type="synonym">Caerostris bankana</name>
    <dbReference type="NCBI Taxonomy" id="172846"/>
    <lineage>
        <taxon>Eukaryota</taxon>
        <taxon>Metazoa</taxon>
        <taxon>Ecdysozoa</taxon>
        <taxon>Arthropoda</taxon>
        <taxon>Chelicerata</taxon>
        <taxon>Arachnida</taxon>
        <taxon>Araneae</taxon>
        <taxon>Araneomorphae</taxon>
        <taxon>Entelegynae</taxon>
        <taxon>Araneoidea</taxon>
        <taxon>Araneidae</taxon>
        <taxon>Caerostris</taxon>
    </lineage>
</organism>